<dbReference type="Proteomes" id="UP000654075">
    <property type="component" value="Unassembled WGS sequence"/>
</dbReference>
<evidence type="ECO:0000313" key="3">
    <source>
        <dbReference type="Proteomes" id="UP000654075"/>
    </source>
</evidence>
<dbReference type="AlphaFoldDB" id="A0A813HIP6"/>
<keyword evidence="3" id="KW-1185">Reference proteome</keyword>
<feature type="compositionally biased region" description="Polar residues" evidence="1">
    <location>
        <begin position="140"/>
        <end position="151"/>
    </location>
</feature>
<feature type="region of interest" description="Disordered" evidence="1">
    <location>
        <begin position="97"/>
        <end position="151"/>
    </location>
</feature>
<name>A0A813HIP6_POLGL</name>
<protein>
    <submittedName>
        <fullName evidence="2">Uncharacterized protein</fullName>
    </submittedName>
</protein>
<sequence length="151" mass="15953">MAPSAPGQRPIAAGSAPQAVLSNPGPVAPTQVPQATVSMAAVAKKAIVLARGAEHSSSNPDPAKELLTSLAALLPPGPRLQVLWLLWRRLRQPQLQPLQVARQHREPGDQLRSRGLRAEASTALRASPRPRARDLGAKHSTCQRSGGDTLV</sequence>
<feature type="compositionally biased region" description="Basic and acidic residues" evidence="1">
    <location>
        <begin position="103"/>
        <end position="112"/>
    </location>
</feature>
<reference evidence="2" key="1">
    <citation type="submission" date="2021-02" db="EMBL/GenBank/DDBJ databases">
        <authorList>
            <person name="Dougan E. K."/>
            <person name="Rhodes N."/>
            <person name="Thang M."/>
            <person name="Chan C."/>
        </authorList>
    </citation>
    <scope>NUCLEOTIDE SEQUENCE</scope>
</reference>
<organism evidence="2 3">
    <name type="scientific">Polarella glacialis</name>
    <name type="common">Dinoflagellate</name>
    <dbReference type="NCBI Taxonomy" id="89957"/>
    <lineage>
        <taxon>Eukaryota</taxon>
        <taxon>Sar</taxon>
        <taxon>Alveolata</taxon>
        <taxon>Dinophyceae</taxon>
        <taxon>Suessiales</taxon>
        <taxon>Suessiaceae</taxon>
        <taxon>Polarella</taxon>
    </lineage>
</organism>
<comment type="caution">
    <text evidence="2">The sequence shown here is derived from an EMBL/GenBank/DDBJ whole genome shotgun (WGS) entry which is preliminary data.</text>
</comment>
<dbReference type="EMBL" id="CAJNNV010031854">
    <property type="protein sequence ID" value="CAE8638075.1"/>
    <property type="molecule type" value="Genomic_DNA"/>
</dbReference>
<gene>
    <name evidence="2" type="ORF">PGLA1383_LOCUS53355</name>
</gene>
<feature type="region of interest" description="Disordered" evidence="1">
    <location>
        <begin position="1"/>
        <end position="31"/>
    </location>
</feature>
<accession>A0A813HIP6</accession>
<evidence type="ECO:0000256" key="1">
    <source>
        <dbReference type="SAM" id="MobiDB-lite"/>
    </source>
</evidence>
<proteinExistence type="predicted"/>
<evidence type="ECO:0000313" key="2">
    <source>
        <dbReference type="EMBL" id="CAE8638075.1"/>
    </source>
</evidence>